<dbReference type="EMBL" id="CAUYUJ010015934">
    <property type="protein sequence ID" value="CAK0859806.1"/>
    <property type="molecule type" value="Genomic_DNA"/>
</dbReference>
<accession>A0ABN9UJD2</accession>
<keyword evidence="3" id="KW-1185">Reference proteome</keyword>
<sequence length="171" mass="19204">MDPEILNPIAVRCSRFRGDKEAPGGPGRQGARRVEERAGLVEGDRGRPLLVAPEEQEAGREEASTSTKQVEATKIGEKVEKLHSQLVLECVQLRSETASLKKKKWVLRTVLAKGGERESEAIGVEIEQLRRGGPRRSRRQRPRPAAMRRAPRVPHRAQALRPEPRRARLPH</sequence>
<gene>
    <name evidence="2" type="ORF">PCOR1329_LOCUS49047</name>
</gene>
<feature type="compositionally biased region" description="Basic residues" evidence="1">
    <location>
        <begin position="132"/>
        <end position="142"/>
    </location>
</feature>
<evidence type="ECO:0000313" key="3">
    <source>
        <dbReference type="Proteomes" id="UP001189429"/>
    </source>
</evidence>
<feature type="compositionally biased region" description="Basic and acidic residues" evidence="1">
    <location>
        <begin position="162"/>
        <end position="171"/>
    </location>
</feature>
<comment type="caution">
    <text evidence="2">The sequence shown here is derived from an EMBL/GenBank/DDBJ whole genome shotgun (WGS) entry which is preliminary data.</text>
</comment>
<proteinExistence type="predicted"/>
<name>A0ABN9UJD2_9DINO</name>
<evidence type="ECO:0000313" key="2">
    <source>
        <dbReference type="EMBL" id="CAK0859806.1"/>
    </source>
</evidence>
<feature type="region of interest" description="Disordered" evidence="1">
    <location>
        <begin position="129"/>
        <end position="171"/>
    </location>
</feature>
<protein>
    <submittedName>
        <fullName evidence="2">Uncharacterized protein</fullName>
    </submittedName>
</protein>
<reference evidence="2" key="1">
    <citation type="submission" date="2023-10" db="EMBL/GenBank/DDBJ databases">
        <authorList>
            <person name="Chen Y."/>
            <person name="Shah S."/>
            <person name="Dougan E. K."/>
            <person name="Thang M."/>
            <person name="Chan C."/>
        </authorList>
    </citation>
    <scope>NUCLEOTIDE SEQUENCE [LARGE SCALE GENOMIC DNA]</scope>
</reference>
<organism evidence="2 3">
    <name type="scientific">Prorocentrum cordatum</name>
    <dbReference type="NCBI Taxonomy" id="2364126"/>
    <lineage>
        <taxon>Eukaryota</taxon>
        <taxon>Sar</taxon>
        <taxon>Alveolata</taxon>
        <taxon>Dinophyceae</taxon>
        <taxon>Prorocentrales</taxon>
        <taxon>Prorocentraceae</taxon>
        <taxon>Prorocentrum</taxon>
    </lineage>
</organism>
<feature type="compositionally biased region" description="Basic and acidic residues" evidence="1">
    <location>
        <begin position="32"/>
        <end position="47"/>
    </location>
</feature>
<dbReference type="Proteomes" id="UP001189429">
    <property type="component" value="Unassembled WGS sequence"/>
</dbReference>
<feature type="region of interest" description="Disordered" evidence="1">
    <location>
        <begin position="16"/>
        <end position="72"/>
    </location>
</feature>
<evidence type="ECO:0000256" key="1">
    <source>
        <dbReference type="SAM" id="MobiDB-lite"/>
    </source>
</evidence>